<reference evidence="1 3" key="1">
    <citation type="journal article" date="2013" name="Genome Biol.">
        <title>Draft genome of the mountain pine beetle, Dendroctonus ponderosae Hopkins, a major forest pest.</title>
        <authorList>
            <person name="Keeling C.I."/>
            <person name="Yuen M.M."/>
            <person name="Liao N.Y."/>
            <person name="Docking T.R."/>
            <person name="Chan S.K."/>
            <person name="Taylor G.A."/>
            <person name="Palmquist D.L."/>
            <person name="Jackman S.D."/>
            <person name="Nguyen A."/>
            <person name="Li M."/>
            <person name="Henderson H."/>
            <person name="Janes J.K."/>
            <person name="Zhao Y."/>
            <person name="Pandoh P."/>
            <person name="Moore R."/>
            <person name="Sperling F.A."/>
            <person name="Huber D.P."/>
            <person name="Birol I."/>
            <person name="Jones S.J."/>
            <person name="Bohlmann J."/>
        </authorList>
    </citation>
    <scope>NUCLEOTIDE SEQUENCE</scope>
</reference>
<evidence type="ECO:0000313" key="3">
    <source>
        <dbReference type="Proteomes" id="UP000030742"/>
    </source>
</evidence>
<evidence type="ECO:0000313" key="1">
    <source>
        <dbReference type="EMBL" id="ENN74458.1"/>
    </source>
</evidence>
<name>N6T9P4_DENPD</name>
<gene>
    <name evidence="2" type="ORF">D910_05402</name>
    <name evidence="1" type="ORF">YQE_08950</name>
</gene>
<dbReference type="EMBL" id="KB741054">
    <property type="protein sequence ID" value="ENN74458.1"/>
    <property type="molecule type" value="Genomic_DNA"/>
</dbReference>
<organism evidence="1">
    <name type="scientific">Dendroctonus ponderosae</name>
    <name type="common">Mountain pine beetle</name>
    <dbReference type="NCBI Taxonomy" id="77166"/>
    <lineage>
        <taxon>Eukaryota</taxon>
        <taxon>Metazoa</taxon>
        <taxon>Ecdysozoa</taxon>
        <taxon>Arthropoda</taxon>
        <taxon>Hexapoda</taxon>
        <taxon>Insecta</taxon>
        <taxon>Pterygota</taxon>
        <taxon>Neoptera</taxon>
        <taxon>Endopterygota</taxon>
        <taxon>Coleoptera</taxon>
        <taxon>Polyphaga</taxon>
        <taxon>Cucujiformia</taxon>
        <taxon>Curculionidae</taxon>
        <taxon>Scolytinae</taxon>
        <taxon>Dendroctonus</taxon>
    </lineage>
</organism>
<dbReference type="STRING" id="77166.N6T9P4"/>
<dbReference type="EMBL" id="KB632013">
    <property type="protein sequence ID" value="ERL88013.1"/>
    <property type="molecule type" value="Genomic_DNA"/>
</dbReference>
<feature type="non-terminal residue" evidence="1">
    <location>
        <position position="1"/>
    </location>
</feature>
<accession>N6T9P4</accession>
<dbReference type="OMA" id="ANRCHRI"/>
<evidence type="ECO:0000313" key="2">
    <source>
        <dbReference type="EMBL" id="ERL88013.1"/>
    </source>
</evidence>
<dbReference type="Proteomes" id="UP000030742">
    <property type="component" value="Unassembled WGS sequence"/>
</dbReference>
<dbReference type="HOGENOM" id="CLU_1817763_0_0_1"/>
<sequence length="142" mass="16673">MGGVDSLTKILSFTELIAHCIDLAIQNEWHLHRKFGCKMDQLKFRRRIATALLLQTKKMPSFSRGRPSASKNLDERFDHLDHLVVPQPKQTRCGQCHDRTTTRCHKYNVGLHVKCFIMYLTKHIWVKAHKSDIHFTTPYHHE</sequence>
<dbReference type="AlphaFoldDB" id="N6T9P4"/>
<protein>
    <recommendedName>
        <fullName evidence="4">PiggyBac transposable element-derived protein domain-containing protein</fullName>
    </recommendedName>
</protein>
<evidence type="ECO:0008006" key="4">
    <source>
        <dbReference type="Google" id="ProtNLM"/>
    </source>
</evidence>
<proteinExistence type="predicted"/>